<organism evidence="8 9">
    <name type="scientific">Variovorax humicola</name>
    <dbReference type="NCBI Taxonomy" id="1769758"/>
    <lineage>
        <taxon>Bacteria</taxon>
        <taxon>Pseudomonadati</taxon>
        <taxon>Pseudomonadota</taxon>
        <taxon>Betaproteobacteria</taxon>
        <taxon>Burkholderiales</taxon>
        <taxon>Comamonadaceae</taxon>
        <taxon>Variovorax</taxon>
    </lineage>
</organism>
<sequence length="228" mass="25264">MPAPKTRPVTAESPEVTARVARREQRRNRSREEILEGARRVLLRSGIAATTLDSVAREIGVSKAALYYYFPSKDALLFELVYGALASHAQSVYVATEKARDGGEALRAIVRETVNAFAPRIDDFRLAFLHGQVASPGSVHWDDQQFQRIRPLNDLCFAGTAKKLAEERKKRPGRARVEPRLMAFLAYLAAVGMLTMKGMVESLDDPLAYSDEQLIEGFARVFEAAAAP</sequence>
<dbReference type="InterPro" id="IPR009057">
    <property type="entry name" value="Homeodomain-like_sf"/>
</dbReference>
<dbReference type="Gene3D" id="1.10.357.10">
    <property type="entry name" value="Tetracycline Repressor, domain 2"/>
    <property type="match status" value="1"/>
</dbReference>
<gene>
    <name evidence="8" type="ORF">WKW80_06770</name>
</gene>
<accession>A0ABU8VVD0</accession>
<dbReference type="EMBL" id="JBBKZV010000002">
    <property type="protein sequence ID" value="MEJ8821738.1"/>
    <property type="molecule type" value="Genomic_DNA"/>
</dbReference>
<keyword evidence="3 5" id="KW-0238">DNA-binding</keyword>
<dbReference type="PANTHER" id="PTHR30055">
    <property type="entry name" value="HTH-TYPE TRANSCRIPTIONAL REGULATOR RUTR"/>
    <property type="match status" value="1"/>
</dbReference>
<evidence type="ECO:0000256" key="3">
    <source>
        <dbReference type="ARBA" id="ARBA00023125"/>
    </source>
</evidence>
<dbReference type="InterPro" id="IPR001647">
    <property type="entry name" value="HTH_TetR"/>
</dbReference>
<dbReference type="RefSeq" id="WP_340362775.1">
    <property type="nucleotide sequence ID" value="NZ_JBBKZV010000002.1"/>
</dbReference>
<reference evidence="8 9" key="1">
    <citation type="submission" date="2024-03" db="EMBL/GenBank/DDBJ databases">
        <title>Novel species of the genus Variovorax.</title>
        <authorList>
            <person name="Liu Q."/>
            <person name="Xin Y.-H."/>
        </authorList>
    </citation>
    <scope>NUCLEOTIDE SEQUENCE [LARGE SCALE GENOMIC DNA]</scope>
    <source>
        <strain evidence="8 9">KACC 18501</strain>
    </source>
</reference>
<dbReference type="PROSITE" id="PS50977">
    <property type="entry name" value="HTH_TETR_2"/>
    <property type="match status" value="1"/>
</dbReference>
<evidence type="ECO:0000256" key="5">
    <source>
        <dbReference type="PROSITE-ProRule" id="PRU00335"/>
    </source>
</evidence>
<evidence type="ECO:0000256" key="4">
    <source>
        <dbReference type="ARBA" id="ARBA00023163"/>
    </source>
</evidence>
<evidence type="ECO:0000256" key="2">
    <source>
        <dbReference type="ARBA" id="ARBA00023015"/>
    </source>
</evidence>
<keyword evidence="9" id="KW-1185">Reference proteome</keyword>
<keyword evidence="4" id="KW-0804">Transcription</keyword>
<name>A0ABU8VVD0_9BURK</name>
<dbReference type="PRINTS" id="PR00455">
    <property type="entry name" value="HTHTETR"/>
</dbReference>
<comment type="caution">
    <text evidence="8">The sequence shown here is derived from an EMBL/GenBank/DDBJ whole genome shotgun (WGS) entry which is preliminary data.</text>
</comment>
<evidence type="ECO:0000256" key="6">
    <source>
        <dbReference type="SAM" id="MobiDB-lite"/>
    </source>
</evidence>
<dbReference type="PROSITE" id="PS01081">
    <property type="entry name" value="HTH_TETR_1"/>
    <property type="match status" value="1"/>
</dbReference>
<dbReference type="PANTHER" id="PTHR30055:SF234">
    <property type="entry name" value="HTH-TYPE TRANSCRIPTIONAL REGULATOR BETI"/>
    <property type="match status" value="1"/>
</dbReference>
<dbReference type="Proteomes" id="UP001363010">
    <property type="component" value="Unassembled WGS sequence"/>
</dbReference>
<feature type="domain" description="HTH tetR-type" evidence="7">
    <location>
        <begin position="28"/>
        <end position="88"/>
    </location>
</feature>
<evidence type="ECO:0000313" key="9">
    <source>
        <dbReference type="Proteomes" id="UP001363010"/>
    </source>
</evidence>
<dbReference type="Pfam" id="PF00440">
    <property type="entry name" value="TetR_N"/>
    <property type="match status" value="1"/>
</dbReference>
<dbReference type="Gene3D" id="1.10.10.60">
    <property type="entry name" value="Homeodomain-like"/>
    <property type="match status" value="1"/>
</dbReference>
<dbReference type="SUPFAM" id="SSF46689">
    <property type="entry name" value="Homeodomain-like"/>
    <property type="match status" value="1"/>
</dbReference>
<protein>
    <submittedName>
        <fullName evidence="8">Helix-turn-helix domain-containing protein</fullName>
    </submittedName>
</protein>
<evidence type="ECO:0000313" key="8">
    <source>
        <dbReference type="EMBL" id="MEJ8821738.1"/>
    </source>
</evidence>
<dbReference type="InterPro" id="IPR023772">
    <property type="entry name" value="DNA-bd_HTH_TetR-type_CS"/>
</dbReference>
<keyword evidence="1" id="KW-0678">Repressor</keyword>
<evidence type="ECO:0000259" key="7">
    <source>
        <dbReference type="PROSITE" id="PS50977"/>
    </source>
</evidence>
<feature type="region of interest" description="Disordered" evidence="6">
    <location>
        <begin position="1"/>
        <end position="28"/>
    </location>
</feature>
<feature type="DNA-binding region" description="H-T-H motif" evidence="5">
    <location>
        <begin position="51"/>
        <end position="70"/>
    </location>
</feature>
<keyword evidence="2" id="KW-0805">Transcription regulation</keyword>
<dbReference type="InterPro" id="IPR050109">
    <property type="entry name" value="HTH-type_TetR-like_transc_reg"/>
</dbReference>
<proteinExistence type="predicted"/>
<evidence type="ECO:0000256" key="1">
    <source>
        <dbReference type="ARBA" id="ARBA00022491"/>
    </source>
</evidence>